<dbReference type="Proteomes" id="UP000799779">
    <property type="component" value="Unassembled WGS sequence"/>
</dbReference>
<dbReference type="EMBL" id="ML977582">
    <property type="protein sequence ID" value="KAF2001564.1"/>
    <property type="molecule type" value="Genomic_DNA"/>
</dbReference>
<evidence type="ECO:0000313" key="2">
    <source>
        <dbReference type="Proteomes" id="UP000799779"/>
    </source>
</evidence>
<name>A0A6A5WKV6_9PLEO</name>
<accession>A0A6A5WKV6</accession>
<keyword evidence="2" id="KW-1185">Reference proteome</keyword>
<dbReference type="OrthoDB" id="3940197at2759"/>
<protein>
    <submittedName>
        <fullName evidence="1">Uncharacterized protein</fullName>
    </submittedName>
</protein>
<gene>
    <name evidence="1" type="ORF">P154DRAFT_619239</name>
</gene>
<dbReference type="AlphaFoldDB" id="A0A6A5WKV6"/>
<sequence length="288" mass="31049">MKYSVGLVAASAALVSAVPNTPHIHQTREVPMPNPGEITVLEAKYSVSNPDELPAHAPNATAAETEFLNKYQPLSDAAAKAVAPVTQVKFASTGSCSREYPCWSVERGGLASIGDKQEISRNQIAAILDELTKKDKCAFDKTAPELAFSGLRISIDGAVLQVFSPPAELEAEILAGMVFDMYKLQCNDVTTNSIRAVAAKTDDKERPALAMCVYPEGADPVVTGNFCRGLQLDGQHMPDDKEMEPMPMTPVEQEEELTTQIVERGFDSIQGILNIGCGFFDIPILCSE</sequence>
<organism evidence="1 2">
    <name type="scientific">Amniculicola lignicola CBS 123094</name>
    <dbReference type="NCBI Taxonomy" id="1392246"/>
    <lineage>
        <taxon>Eukaryota</taxon>
        <taxon>Fungi</taxon>
        <taxon>Dikarya</taxon>
        <taxon>Ascomycota</taxon>
        <taxon>Pezizomycotina</taxon>
        <taxon>Dothideomycetes</taxon>
        <taxon>Pleosporomycetidae</taxon>
        <taxon>Pleosporales</taxon>
        <taxon>Amniculicolaceae</taxon>
        <taxon>Amniculicola</taxon>
    </lineage>
</organism>
<evidence type="ECO:0000313" key="1">
    <source>
        <dbReference type="EMBL" id="KAF2001564.1"/>
    </source>
</evidence>
<reference evidence="1" key="1">
    <citation type="journal article" date="2020" name="Stud. Mycol.">
        <title>101 Dothideomycetes genomes: a test case for predicting lifestyles and emergence of pathogens.</title>
        <authorList>
            <person name="Haridas S."/>
            <person name="Albert R."/>
            <person name="Binder M."/>
            <person name="Bloem J."/>
            <person name="Labutti K."/>
            <person name="Salamov A."/>
            <person name="Andreopoulos B."/>
            <person name="Baker S."/>
            <person name="Barry K."/>
            <person name="Bills G."/>
            <person name="Bluhm B."/>
            <person name="Cannon C."/>
            <person name="Castanera R."/>
            <person name="Culley D."/>
            <person name="Daum C."/>
            <person name="Ezra D."/>
            <person name="Gonzalez J."/>
            <person name="Henrissat B."/>
            <person name="Kuo A."/>
            <person name="Liang C."/>
            <person name="Lipzen A."/>
            <person name="Lutzoni F."/>
            <person name="Magnuson J."/>
            <person name="Mondo S."/>
            <person name="Nolan M."/>
            <person name="Ohm R."/>
            <person name="Pangilinan J."/>
            <person name="Park H.-J."/>
            <person name="Ramirez L."/>
            <person name="Alfaro M."/>
            <person name="Sun H."/>
            <person name="Tritt A."/>
            <person name="Yoshinaga Y."/>
            <person name="Zwiers L.-H."/>
            <person name="Turgeon B."/>
            <person name="Goodwin S."/>
            <person name="Spatafora J."/>
            <person name="Crous P."/>
            <person name="Grigoriev I."/>
        </authorList>
    </citation>
    <scope>NUCLEOTIDE SEQUENCE</scope>
    <source>
        <strain evidence="1">CBS 123094</strain>
    </source>
</reference>
<proteinExistence type="predicted"/>